<dbReference type="PANTHER" id="PTHR47505:SF1">
    <property type="entry name" value="DNA UTILIZATION PROTEIN YHGH"/>
    <property type="match status" value="1"/>
</dbReference>
<evidence type="ECO:0000313" key="3">
    <source>
        <dbReference type="EMBL" id="PIE82860.1"/>
    </source>
</evidence>
<dbReference type="EMBL" id="PDTV01000011">
    <property type="protein sequence ID" value="PIE82860.1"/>
    <property type="molecule type" value="Genomic_DNA"/>
</dbReference>
<evidence type="ECO:0000256" key="1">
    <source>
        <dbReference type="ARBA" id="ARBA00008007"/>
    </source>
</evidence>
<dbReference type="InterPro" id="IPR000836">
    <property type="entry name" value="PRTase_dom"/>
</dbReference>
<name>A0A2G6PF41_9GAMM</name>
<evidence type="ECO:0000313" key="4">
    <source>
        <dbReference type="Proteomes" id="UP000229278"/>
    </source>
</evidence>
<dbReference type="Proteomes" id="UP000229278">
    <property type="component" value="Unassembled WGS sequence"/>
</dbReference>
<dbReference type="InterPro" id="IPR044005">
    <property type="entry name" value="DZR_2"/>
</dbReference>
<gene>
    <name evidence="3" type="ORF">CSA09_04740</name>
</gene>
<proteinExistence type="inferred from homology"/>
<dbReference type="InterPro" id="IPR029057">
    <property type="entry name" value="PRTase-like"/>
</dbReference>
<protein>
    <submittedName>
        <fullName evidence="3">Amidophosphoribosyltransferase</fullName>
    </submittedName>
</protein>
<organism evidence="3 4">
    <name type="scientific">Candidatus Contendibacter odensensis</name>
    <dbReference type="NCBI Taxonomy" id="1400860"/>
    <lineage>
        <taxon>Bacteria</taxon>
        <taxon>Pseudomonadati</taxon>
        <taxon>Pseudomonadota</taxon>
        <taxon>Gammaproteobacteria</taxon>
        <taxon>Candidatus Competibacteraceae</taxon>
        <taxon>Candidatus Contendibacter</taxon>
    </lineage>
</organism>
<sequence>MIFNALTGWLSRLQRILLPPHCLLCGNAGTADLDLCAGCIADLPCNVTACVCCARPLAIKTAAPCATCQSSQTRPFSRSFIPFCYKPPLNFLLIQLKFNRQLSHAHLLGNLFKTALAEHHRTLPDIIVPVPLHPLRLQERGFNQAVELARTTAHHFQIPLLINGLQRTRHTTPQTRLDAKRRRTNLKDAFSATGSFSGTRIALMDDIVTTGSTTSECARALQAAGATDIEIWAIAHTASV</sequence>
<comment type="similarity">
    <text evidence="1">Belongs to the ComF/GntX family.</text>
</comment>
<dbReference type="Gene3D" id="3.40.50.2020">
    <property type="match status" value="1"/>
</dbReference>
<dbReference type="InterPro" id="IPR051910">
    <property type="entry name" value="ComF/GntX_DNA_util-trans"/>
</dbReference>
<accession>A0A2G6PF41</accession>
<dbReference type="SUPFAM" id="SSF53271">
    <property type="entry name" value="PRTase-like"/>
    <property type="match status" value="1"/>
</dbReference>
<evidence type="ECO:0000259" key="2">
    <source>
        <dbReference type="Pfam" id="PF18912"/>
    </source>
</evidence>
<dbReference type="PANTHER" id="PTHR47505">
    <property type="entry name" value="DNA UTILIZATION PROTEIN YHGH"/>
    <property type="match status" value="1"/>
</dbReference>
<feature type="domain" description="Double zinc ribbon" evidence="2">
    <location>
        <begin position="14"/>
        <end position="69"/>
    </location>
</feature>
<dbReference type="Pfam" id="PF18912">
    <property type="entry name" value="DZR_2"/>
    <property type="match status" value="1"/>
</dbReference>
<dbReference type="CDD" id="cd06223">
    <property type="entry name" value="PRTases_typeI"/>
    <property type="match status" value="1"/>
</dbReference>
<dbReference type="AlphaFoldDB" id="A0A2G6PF41"/>
<dbReference type="GO" id="GO:0016757">
    <property type="term" value="F:glycosyltransferase activity"/>
    <property type="evidence" value="ECO:0007669"/>
    <property type="project" value="UniProtKB-KW"/>
</dbReference>
<comment type="caution">
    <text evidence="3">The sequence shown here is derived from an EMBL/GenBank/DDBJ whole genome shotgun (WGS) entry which is preliminary data.</text>
</comment>
<keyword evidence="3" id="KW-0808">Transferase</keyword>
<keyword evidence="3" id="KW-0328">Glycosyltransferase</keyword>
<reference evidence="3 4" key="1">
    <citation type="submission" date="2017-10" db="EMBL/GenBank/DDBJ databases">
        <title>Novel microbial diversity and functional potential in the marine mammal oral microbiome.</title>
        <authorList>
            <person name="Dudek N.K."/>
            <person name="Sun C.L."/>
            <person name="Burstein D."/>
            <person name="Kantor R.S."/>
            <person name="Aliaga Goltsman D.S."/>
            <person name="Bik E.M."/>
            <person name="Thomas B.C."/>
            <person name="Banfield J.F."/>
            <person name="Relman D.A."/>
        </authorList>
    </citation>
    <scope>NUCLEOTIDE SEQUENCE [LARGE SCALE GENOMIC DNA]</scope>
    <source>
        <strain evidence="3">DOLJORAL78_50_517</strain>
    </source>
</reference>